<comment type="caution">
    <text evidence="5">The sequence shown here is derived from an EMBL/GenBank/DDBJ whole genome shotgun (WGS) entry which is preliminary data.</text>
</comment>
<feature type="domain" description="Disintegrin" evidence="4">
    <location>
        <begin position="583"/>
        <end position="675"/>
    </location>
</feature>
<evidence type="ECO:0000256" key="2">
    <source>
        <dbReference type="ARBA" id="ARBA00022737"/>
    </source>
</evidence>
<dbReference type="PROSITE" id="PS50214">
    <property type="entry name" value="DISINTEGRIN_2"/>
    <property type="match status" value="1"/>
</dbReference>
<dbReference type="SMART" id="SM00191">
    <property type="entry name" value="Int_alpha"/>
    <property type="match status" value="6"/>
</dbReference>
<name>A0ABT6NMZ4_9BACT</name>
<dbReference type="EMBL" id="JARZHI010000005">
    <property type="protein sequence ID" value="MDI1429701.1"/>
    <property type="molecule type" value="Genomic_DNA"/>
</dbReference>
<dbReference type="PANTHER" id="PTHR36220:SF1">
    <property type="entry name" value="GAMMA TUBULIN COMPLEX COMPONENT C-TERMINAL DOMAIN-CONTAINING PROTEIN"/>
    <property type="match status" value="1"/>
</dbReference>
<evidence type="ECO:0000256" key="3">
    <source>
        <dbReference type="ARBA" id="ARBA00023180"/>
    </source>
</evidence>
<dbReference type="Gene3D" id="4.10.70.10">
    <property type="entry name" value="Disintegrin domain"/>
    <property type="match status" value="6"/>
</dbReference>
<sequence>MDHAGLRAAYVAAVQKDASPAYRLERGAKGAISARNPAQGLSAELSAAGVRFAVDTRADRPFELSLDAVGCEGDLTPAAEASPEASGNRAEYRRGDVVEWYLNGPLGLEQGFDLAKRPACREDGGGAVTLQMRAEGLLPELTAEADAALLRDEAGEVILRYTDLHVTDAKGRVLPSYLSAAEGRLSIHVDDTGAMYPIVVDPIVWSEAQKLLASDGAADDAFGYAVAIDADTAVIGAPDDDIAANADAGSAYVFVRNAGNNTWTQTQRLQSGDATLTAGDRFGRTVAISGNIIAVGAPLDNASRGAVFVFQRTAFGSNFTQLQKIIAADVASGDRFGSSVALSGTTLVVGSPFDDTAPNTDSGSAYVYLKGATTFAAQGGKLTAGAAAASQDEFGTSVAISGDTIVVGAYGDDDNGSVSGSAFVFFRTSGAWAQQAKLAPPDGKANDWFGYSVAVAGDTALIAAPLASGSQGKVYAYTRAMGVWAQQAQILAVDGDGGDQFGHSVSIVGDTAVIGARYDEPQSTGSAYVFLRNAGVWAQEKKITGADAGIGAQFGHSVGVSGSWALVGAEAHSGAAANSGGAYLFTPQNKLDNGQACQIGKDCASGFCADGVCCNTACGGGAASDCQACNLAGAAGTCTPSAAGTECRMAGGACDVAEACDGTNTACPADTKVAANTECRASLGGCDPAETCDGASNDCPADAYAAGNTVCRAAVGACDIDEICDGFTPLCPGDNLVPAGTACRPAAGGCDAAESCDGANGACPADAKVAAGTECRGMAGACDAAEACDGASNDCPADVVSNAGTVCRAAIGLCDVAESCDGATVDCPADALAVAGAECRAAAGECDVAELCDGTMSDCPADGVMADGTVCTDGRCEAGICETGEGGAGGDGGAGGGGGAGGDGGGGTGTGGSAGAGGGLPVDDGGCDCRAAGTTRGNAGSAGALGLVLGLAAFARRLRTRRAGF</sequence>
<dbReference type="SMART" id="SM00050">
    <property type="entry name" value="DISIN"/>
    <property type="match status" value="1"/>
</dbReference>
<keyword evidence="3" id="KW-0325">Glycoprotein</keyword>
<evidence type="ECO:0000259" key="4">
    <source>
        <dbReference type="PROSITE" id="PS50214"/>
    </source>
</evidence>
<evidence type="ECO:0000313" key="5">
    <source>
        <dbReference type="EMBL" id="MDI1429701.1"/>
    </source>
</evidence>
<organism evidence="5 6">
    <name type="scientific">Polyangium sorediatum</name>
    <dbReference type="NCBI Taxonomy" id="889274"/>
    <lineage>
        <taxon>Bacteria</taxon>
        <taxon>Pseudomonadati</taxon>
        <taxon>Myxococcota</taxon>
        <taxon>Polyangia</taxon>
        <taxon>Polyangiales</taxon>
        <taxon>Polyangiaceae</taxon>
        <taxon>Polyangium</taxon>
    </lineage>
</organism>
<dbReference type="InterPro" id="IPR013519">
    <property type="entry name" value="Int_alpha_beta-p"/>
</dbReference>
<reference evidence="5 6" key="1">
    <citation type="submission" date="2023-04" db="EMBL/GenBank/DDBJ databases">
        <title>The genome sequence of Polyangium sorediatum DSM14670.</title>
        <authorList>
            <person name="Zhang X."/>
        </authorList>
    </citation>
    <scope>NUCLEOTIDE SEQUENCE [LARGE SCALE GENOMIC DNA]</scope>
    <source>
        <strain evidence="5 6">DSM 14670</strain>
    </source>
</reference>
<dbReference type="InterPro" id="IPR013517">
    <property type="entry name" value="FG-GAP"/>
</dbReference>
<dbReference type="InterPro" id="IPR036436">
    <property type="entry name" value="Disintegrin_dom_sf"/>
</dbReference>
<keyword evidence="6" id="KW-1185">Reference proteome</keyword>
<evidence type="ECO:0000256" key="1">
    <source>
        <dbReference type="ARBA" id="ARBA00022729"/>
    </source>
</evidence>
<dbReference type="Proteomes" id="UP001160301">
    <property type="component" value="Unassembled WGS sequence"/>
</dbReference>
<dbReference type="Gene3D" id="2.130.10.130">
    <property type="entry name" value="Integrin alpha, N-terminal"/>
    <property type="match status" value="3"/>
</dbReference>
<dbReference type="RefSeq" id="WP_284720280.1">
    <property type="nucleotide sequence ID" value="NZ_JARZHI010000005.1"/>
</dbReference>
<gene>
    <name evidence="5" type="ORF">QHF89_09350</name>
</gene>
<dbReference type="InterPro" id="IPR001762">
    <property type="entry name" value="Disintegrin_dom"/>
</dbReference>
<keyword evidence="1" id="KW-0732">Signal</keyword>
<dbReference type="PANTHER" id="PTHR36220">
    <property type="entry name" value="UNNAMED PRODUCT"/>
    <property type="match status" value="1"/>
</dbReference>
<evidence type="ECO:0000313" key="6">
    <source>
        <dbReference type="Proteomes" id="UP001160301"/>
    </source>
</evidence>
<dbReference type="Pfam" id="PF14312">
    <property type="entry name" value="FG-GAP_2"/>
    <property type="match status" value="7"/>
</dbReference>
<dbReference type="InterPro" id="IPR028994">
    <property type="entry name" value="Integrin_alpha_N"/>
</dbReference>
<proteinExistence type="predicted"/>
<dbReference type="PROSITE" id="PS51470">
    <property type="entry name" value="FG_GAP"/>
    <property type="match status" value="1"/>
</dbReference>
<accession>A0ABT6NMZ4</accession>
<keyword evidence="2" id="KW-0677">Repeat</keyword>
<protein>
    <recommendedName>
        <fullName evidence="4">Disintegrin domain-containing protein</fullName>
    </recommendedName>
</protein>
<dbReference type="SUPFAM" id="SSF69318">
    <property type="entry name" value="Integrin alpha N-terminal domain"/>
    <property type="match status" value="2"/>
</dbReference>
<dbReference type="SUPFAM" id="SSF57552">
    <property type="entry name" value="Blood coagulation inhibitor (disintegrin)"/>
    <property type="match status" value="6"/>
</dbReference>